<dbReference type="InterPro" id="IPR001789">
    <property type="entry name" value="Sig_transdc_resp-reg_receiver"/>
</dbReference>
<evidence type="ECO:0000256" key="3">
    <source>
        <dbReference type="ARBA" id="ARBA00023125"/>
    </source>
</evidence>
<gene>
    <name evidence="8" type="ORF">FOJ82_06935</name>
</gene>
<protein>
    <submittedName>
        <fullName evidence="8">Response regulator transcription factor</fullName>
    </submittedName>
</protein>
<feature type="domain" description="HTH luxR-type" evidence="6">
    <location>
        <begin position="143"/>
        <end position="208"/>
    </location>
</feature>
<reference evidence="8 9" key="1">
    <citation type="submission" date="2019-07" db="EMBL/GenBank/DDBJ databases">
        <authorList>
            <person name="Zhou L.-Y."/>
        </authorList>
    </citation>
    <scope>NUCLEOTIDE SEQUENCE [LARGE SCALE GENOMIC DNA]</scope>
    <source>
        <strain evidence="8 9">YIM 101269</strain>
    </source>
</reference>
<dbReference type="PRINTS" id="PR00038">
    <property type="entry name" value="HTHLUXR"/>
</dbReference>
<evidence type="ECO:0000313" key="9">
    <source>
        <dbReference type="Proteomes" id="UP000317638"/>
    </source>
</evidence>
<dbReference type="CDD" id="cd17535">
    <property type="entry name" value="REC_NarL-like"/>
    <property type="match status" value="1"/>
</dbReference>
<dbReference type="AlphaFoldDB" id="A0A553K335"/>
<keyword evidence="9" id="KW-1185">Reference proteome</keyword>
<dbReference type="Pfam" id="PF00196">
    <property type="entry name" value="GerE"/>
    <property type="match status" value="1"/>
</dbReference>
<dbReference type="CDD" id="cd06170">
    <property type="entry name" value="LuxR_C_like"/>
    <property type="match status" value="1"/>
</dbReference>
<evidence type="ECO:0000256" key="1">
    <source>
        <dbReference type="ARBA" id="ARBA00022553"/>
    </source>
</evidence>
<dbReference type="SMART" id="SM00448">
    <property type="entry name" value="REC"/>
    <property type="match status" value="1"/>
</dbReference>
<dbReference type="Proteomes" id="UP000317638">
    <property type="component" value="Unassembled WGS sequence"/>
</dbReference>
<dbReference type="SMART" id="SM00421">
    <property type="entry name" value="HTH_LUXR"/>
    <property type="match status" value="1"/>
</dbReference>
<dbReference type="SUPFAM" id="SSF46894">
    <property type="entry name" value="C-terminal effector domain of the bipartite response regulators"/>
    <property type="match status" value="1"/>
</dbReference>
<dbReference type="InterPro" id="IPR016032">
    <property type="entry name" value="Sig_transdc_resp-reg_C-effctor"/>
</dbReference>
<dbReference type="Gene3D" id="3.40.50.2300">
    <property type="match status" value="1"/>
</dbReference>
<name>A0A553K335_9ACTN</name>
<feature type="domain" description="Response regulatory" evidence="7">
    <location>
        <begin position="1"/>
        <end position="115"/>
    </location>
</feature>
<dbReference type="PROSITE" id="PS50043">
    <property type="entry name" value="HTH_LUXR_2"/>
    <property type="match status" value="1"/>
</dbReference>
<dbReference type="GO" id="GO:0000160">
    <property type="term" value="P:phosphorelay signal transduction system"/>
    <property type="evidence" value="ECO:0007669"/>
    <property type="project" value="InterPro"/>
</dbReference>
<evidence type="ECO:0000313" key="8">
    <source>
        <dbReference type="EMBL" id="TRY19101.1"/>
    </source>
</evidence>
<evidence type="ECO:0000256" key="5">
    <source>
        <dbReference type="PROSITE-ProRule" id="PRU00169"/>
    </source>
</evidence>
<dbReference type="EMBL" id="VKKG01000002">
    <property type="protein sequence ID" value="TRY19101.1"/>
    <property type="molecule type" value="Genomic_DNA"/>
</dbReference>
<dbReference type="PANTHER" id="PTHR43214:SF24">
    <property type="entry name" value="TRANSCRIPTIONAL REGULATORY PROTEIN NARL-RELATED"/>
    <property type="match status" value="1"/>
</dbReference>
<dbReference type="Pfam" id="PF00072">
    <property type="entry name" value="Response_reg"/>
    <property type="match status" value="1"/>
</dbReference>
<dbReference type="InterPro" id="IPR011006">
    <property type="entry name" value="CheY-like_superfamily"/>
</dbReference>
<evidence type="ECO:0000256" key="2">
    <source>
        <dbReference type="ARBA" id="ARBA00023015"/>
    </source>
</evidence>
<dbReference type="SUPFAM" id="SSF52172">
    <property type="entry name" value="CheY-like"/>
    <property type="match status" value="1"/>
</dbReference>
<dbReference type="OrthoDB" id="9808843at2"/>
<dbReference type="InterPro" id="IPR039420">
    <property type="entry name" value="WalR-like"/>
</dbReference>
<dbReference type="InterPro" id="IPR000792">
    <property type="entry name" value="Tscrpt_reg_LuxR_C"/>
</dbReference>
<evidence type="ECO:0000259" key="7">
    <source>
        <dbReference type="PROSITE" id="PS50110"/>
    </source>
</evidence>
<dbReference type="GO" id="GO:0003677">
    <property type="term" value="F:DNA binding"/>
    <property type="evidence" value="ECO:0007669"/>
    <property type="project" value="UniProtKB-KW"/>
</dbReference>
<feature type="modified residue" description="4-aspartylphosphate" evidence="5">
    <location>
        <position position="51"/>
    </location>
</feature>
<dbReference type="PANTHER" id="PTHR43214">
    <property type="entry name" value="TWO-COMPONENT RESPONSE REGULATOR"/>
    <property type="match status" value="1"/>
</dbReference>
<keyword evidence="2" id="KW-0805">Transcription regulation</keyword>
<evidence type="ECO:0000259" key="6">
    <source>
        <dbReference type="PROSITE" id="PS50043"/>
    </source>
</evidence>
<dbReference type="PROSITE" id="PS50110">
    <property type="entry name" value="RESPONSE_REGULATORY"/>
    <property type="match status" value="1"/>
</dbReference>
<sequence>MILVDDQVLVRRAFALMLSVEDDIELVGECGTGAEAVELAAATQSDIVLMDIEMPVMDGIEATRRITSTDGPEVIVLTTFDRDDYLFEALRAGAAGFLLKNAEPERLVESIRTVADGGALLAPEVTRRVIVEAVAGRRRPPATSPQLERLTGRERDVLVLVARGLSNAEIAEELFVGEATVKTHVSACLAKLGVRDRVQAVIHAYENGLVSPS</sequence>
<keyword evidence="3" id="KW-0238">DNA-binding</keyword>
<keyword evidence="1 5" id="KW-0597">Phosphoprotein</keyword>
<comment type="caution">
    <text evidence="8">The sequence shown here is derived from an EMBL/GenBank/DDBJ whole genome shotgun (WGS) entry which is preliminary data.</text>
</comment>
<evidence type="ECO:0000256" key="4">
    <source>
        <dbReference type="ARBA" id="ARBA00023163"/>
    </source>
</evidence>
<dbReference type="InterPro" id="IPR058245">
    <property type="entry name" value="NreC/VraR/RcsB-like_REC"/>
</dbReference>
<organism evidence="8 9">
    <name type="scientific">Tessaracoccus rhinocerotis</name>
    <dbReference type="NCBI Taxonomy" id="1689449"/>
    <lineage>
        <taxon>Bacteria</taxon>
        <taxon>Bacillati</taxon>
        <taxon>Actinomycetota</taxon>
        <taxon>Actinomycetes</taxon>
        <taxon>Propionibacteriales</taxon>
        <taxon>Propionibacteriaceae</taxon>
        <taxon>Tessaracoccus</taxon>
    </lineage>
</organism>
<accession>A0A553K335</accession>
<dbReference type="GO" id="GO:0006355">
    <property type="term" value="P:regulation of DNA-templated transcription"/>
    <property type="evidence" value="ECO:0007669"/>
    <property type="project" value="InterPro"/>
</dbReference>
<keyword evidence="4" id="KW-0804">Transcription</keyword>
<proteinExistence type="predicted"/>